<dbReference type="HOGENOM" id="CLU_1129451_0_0_1"/>
<sequence>MTVSAIYSSGRIAPPARVIKVRLDNHLQQRTGRNAQQSISSCLSLKEKLSYIIGTPIKPGDPLSPELLAGLSLARAAPAETSQEGQDTVGVVDGHATSFTRNLSGDQKEAVETSSLWAQFVANARYDRVTQLEDWFKEYNLNIAGWLGQGSGFHRLNGAGENGSGDKVVAILMRREGYSETEIELFRRTAETLKDTTAGQEAYIIYRRNTWKLDEAAFQVGICQLDGDDVVRRISAHSYNTSGFDA</sequence>
<dbReference type="OrthoDB" id="5983317at2759"/>
<reference evidence="2" key="2">
    <citation type="submission" date="2015-01" db="EMBL/GenBank/DDBJ databases">
        <title>Evolutionary Origins and Diversification of the Mycorrhizal Mutualists.</title>
        <authorList>
            <consortium name="DOE Joint Genome Institute"/>
            <consortium name="Mycorrhizal Genomics Consortium"/>
            <person name="Kohler A."/>
            <person name="Kuo A."/>
            <person name="Nagy L.G."/>
            <person name="Floudas D."/>
            <person name="Copeland A."/>
            <person name="Barry K.W."/>
            <person name="Cichocki N."/>
            <person name="Veneault-Fourrey C."/>
            <person name="LaButti K."/>
            <person name="Lindquist E.A."/>
            <person name="Lipzen A."/>
            <person name="Lundell T."/>
            <person name="Morin E."/>
            <person name="Murat C."/>
            <person name="Riley R."/>
            <person name="Ohm R."/>
            <person name="Sun H."/>
            <person name="Tunlid A."/>
            <person name="Henrissat B."/>
            <person name="Grigoriev I.V."/>
            <person name="Hibbett D.S."/>
            <person name="Martin F."/>
        </authorList>
    </citation>
    <scope>NUCLEOTIDE SEQUENCE [LARGE SCALE GENOMIC DNA]</scope>
    <source>
        <strain evidence="2">441</strain>
    </source>
</reference>
<keyword evidence="2" id="KW-1185">Reference proteome</keyword>
<accession>A0A0C9Z9R8</accession>
<dbReference type="EMBL" id="KN833788">
    <property type="protein sequence ID" value="KIK19222.1"/>
    <property type="molecule type" value="Genomic_DNA"/>
</dbReference>
<reference evidence="1 2" key="1">
    <citation type="submission" date="2014-04" db="EMBL/GenBank/DDBJ databases">
        <authorList>
            <consortium name="DOE Joint Genome Institute"/>
            <person name="Kuo A."/>
            <person name="Kohler A."/>
            <person name="Costa M.D."/>
            <person name="Nagy L.G."/>
            <person name="Floudas D."/>
            <person name="Copeland A."/>
            <person name="Barry K.W."/>
            <person name="Cichocki N."/>
            <person name="Veneault-Fourrey C."/>
            <person name="LaButti K."/>
            <person name="Lindquist E.A."/>
            <person name="Lipzen A."/>
            <person name="Lundell T."/>
            <person name="Morin E."/>
            <person name="Murat C."/>
            <person name="Sun H."/>
            <person name="Tunlid A."/>
            <person name="Henrissat B."/>
            <person name="Grigoriev I.V."/>
            <person name="Hibbett D.S."/>
            <person name="Martin F."/>
            <person name="Nordberg H.P."/>
            <person name="Cantor M.N."/>
            <person name="Hua S.X."/>
        </authorList>
    </citation>
    <scope>NUCLEOTIDE SEQUENCE [LARGE SCALE GENOMIC DNA]</scope>
    <source>
        <strain evidence="1 2">441</strain>
    </source>
</reference>
<dbReference type="AlphaFoldDB" id="A0A0C9Z9R8"/>
<evidence type="ECO:0000313" key="2">
    <source>
        <dbReference type="Proteomes" id="UP000054018"/>
    </source>
</evidence>
<name>A0A0C9Z9R8_9AGAM</name>
<proteinExistence type="predicted"/>
<gene>
    <name evidence="1" type="ORF">PISMIDRAFT_158082</name>
</gene>
<evidence type="ECO:0000313" key="1">
    <source>
        <dbReference type="EMBL" id="KIK19222.1"/>
    </source>
</evidence>
<dbReference type="Proteomes" id="UP000054018">
    <property type="component" value="Unassembled WGS sequence"/>
</dbReference>
<protein>
    <submittedName>
        <fullName evidence="1">Uncharacterized protein</fullName>
    </submittedName>
</protein>
<organism evidence="1 2">
    <name type="scientific">Pisolithus microcarpus 441</name>
    <dbReference type="NCBI Taxonomy" id="765257"/>
    <lineage>
        <taxon>Eukaryota</taxon>
        <taxon>Fungi</taxon>
        <taxon>Dikarya</taxon>
        <taxon>Basidiomycota</taxon>
        <taxon>Agaricomycotina</taxon>
        <taxon>Agaricomycetes</taxon>
        <taxon>Agaricomycetidae</taxon>
        <taxon>Boletales</taxon>
        <taxon>Sclerodermatineae</taxon>
        <taxon>Pisolithaceae</taxon>
        <taxon>Pisolithus</taxon>
    </lineage>
</organism>